<keyword evidence="6" id="KW-1015">Disulfide bond</keyword>
<dbReference type="GO" id="GO:0050863">
    <property type="term" value="P:regulation of T cell activation"/>
    <property type="evidence" value="ECO:0007669"/>
    <property type="project" value="UniProtKB-ARBA"/>
</dbReference>
<dbReference type="GO" id="GO:0009897">
    <property type="term" value="C:external side of plasma membrane"/>
    <property type="evidence" value="ECO:0007669"/>
    <property type="project" value="TreeGrafter"/>
</dbReference>
<reference evidence="15" key="2">
    <citation type="journal article" date="2007" name="PLoS Biol.">
        <title>Survey sequencing and comparative analysis of the elephant shark (Callorhinchus milii) genome.</title>
        <authorList>
            <person name="Venkatesh B."/>
            <person name="Kirkness E.F."/>
            <person name="Loh Y.H."/>
            <person name="Halpern A.L."/>
            <person name="Lee A.P."/>
            <person name="Johnson J."/>
            <person name="Dandona N."/>
            <person name="Viswanathan L.D."/>
            <person name="Tay A."/>
            <person name="Venter J.C."/>
            <person name="Strausberg R.L."/>
            <person name="Brenner S."/>
        </authorList>
    </citation>
    <scope>NUCLEOTIDE SEQUENCE [LARGE SCALE GENOMIC DNA]</scope>
</reference>
<evidence type="ECO:0000256" key="3">
    <source>
        <dbReference type="ARBA" id="ARBA00022729"/>
    </source>
</evidence>
<organism evidence="13">
    <name type="scientific">Callorhinchus milii</name>
    <name type="common">Ghost shark</name>
    <dbReference type="NCBI Taxonomy" id="7868"/>
    <lineage>
        <taxon>Eukaryota</taxon>
        <taxon>Metazoa</taxon>
        <taxon>Chordata</taxon>
        <taxon>Craniata</taxon>
        <taxon>Vertebrata</taxon>
        <taxon>Chondrichthyes</taxon>
        <taxon>Holocephali</taxon>
        <taxon>Chimaeriformes</taxon>
        <taxon>Callorhinchidae</taxon>
        <taxon>Callorhinchus</taxon>
    </lineage>
</organism>
<reference evidence="14" key="4">
    <citation type="submission" date="2025-05" db="UniProtKB">
        <authorList>
            <consortium name="Ensembl"/>
        </authorList>
    </citation>
    <scope>IDENTIFICATION</scope>
</reference>
<reference evidence="15" key="1">
    <citation type="journal article" date="2006" name="Science">
        <title>Ancient noncoding elements conserved in the human genome.</title>
        <authorList>
            <person name="Venkatesh B."/>
            <person name="Kirkness E.F."/>
            <person name="Loh Y.H."/>
            <person name="Halpern A.L."/>
            <person name="Lee A.P."/>
            <person name="Johnson J."/>
            <person name="Dandona N."/>
            <person name="Viswanathan L.D."/>
            <person name="Tay A."/>
            <person name="Venter J.C."/>
            <person name="Strausberg R.L."/>
            <person name="Brenner S."/>
        </authorList>
    </citation>
    <scope>NUCLEOTIDE SEQUENCE [LARGE SCALE GENOMIC DNA]</scope>
</reference>
<gene>
    <name evidence="14" type="primary">LOC103190618</name>
</gene>
<dbReference type="InterPro" id="IPR003599">
    <property type="entry name" value="Ig_sub"/>
</dbReference>
<evidence type="ECO:0000256" key="10">
    <source>
        <dbReference type="SAM" id="Phobius"/>
    </source>
</evidence>
<evidence type="ECO:0000256" key="5">
    <source>
        <dbReference type="ARBA" id="ARBA00023136"/>
    </source>
</evidence>
<dbReference type="InterPro" id="IPR050504">
    <property type="entry name" value="IgSF_BTN/MOG"/>
</dbReference>
<dbReference type="FunFam" id="2.60.40.10:FF:000142">
    <property type="entry name" value="V-set domain-containing T-cell activation inhibitor 1"/>
    <property type="match status" value="1"/>
</dbReference>
<feature type="transmembrane region" description="Helical" evidence="10">
    <location>
        <begin position="253"/>
        <end position="273"/>
    </location>
</feature>
<keyword evidence="4 10" id="KW-1133">Transmembrane helix</keyword>
<dbReference type="GO" id="GO:0042110">
    <property type="term" value="P:T cell activation"/>
    <property type="evidence" value="ECO:0007669"/>
    <property type="project" value="UniProtKB-ARBA"/>
</dbReference>
<evidence type="ECO:0000256" key="11">
    <source>
        <dbReference type="SAM" id="SignalP"/>
    </source>
</evidence>
<keyword evidence="2 10" id="KW-0812">Transmembrane</keyword>
<keyword evidence="5 10" id="KW-0472">Membrane</keyword>
<evidence type="ECO:0000313" key="14">
    <source>
        <dbReference type="Ensembl" id="ENSCMIP00000039508.1"/>
    </source>
</evidence>
<evidence type="ECO:0000256" key="6">
    <source>
        <dbReference type="ARBA" id="ARBA00023157"/>
    </source>
</evidence>
<protein>
    <submittedName>
        <fullName evidence="13">Butyrophilin subfamily 3 member A1-like protein</fullName>
    </submittedName>
    <submittedName>
        <fullName evidence="14">Putative selection and upkeep of intraepithelial T-cells protein 1 homolog</fullName>
    </submittedName>
</protein>
<dbReference type="InterPro" id="IPR007110">
    <property type="entry name" value="Ig-like_dom"/>
</dbReference>
<comment type="subcellular location">
    <subcellularLocation>
        <location evidence="1">Membrane</location>
    </subcellularLocation>
</comment>
<dbReference type="GO" id="GO:0050852">
    <property type="term" value="P:T cell receptor signaling pathway"/>
    <property type="evidence" value="ECO:0007669"/>
    <property type="project" value="TreeGrafter"/>
</dbReference>
<dbReference type="InterPro" id="IPR036179">
    <property type="entry name" value="Ig-like_dom_sf"/>
</dbReference>
<dbReference type="GO" id="GO:0001817">
    <property type="term" value="P:regulation of cytokine production"/>
    <property type="evidence" value="ECO:0007669"/>
    <property type="project" value="TreeGrafter"/>
</dbReference>
<dbReference type="InterPro" id="IPR013106">
    <property type="entry name" value="Ig_V-set"/>
</dbReference>
<dbReference type="Ensembl" id="ENSCMIT00000040078.1">
    <property type="protein sequence ID" value="ENSCMIP00000039508.1"/>
    <property type="gene ID" value="ENSCMIG00000016560.1"/>
</dbReference>
<accession>V9KQI3</accession>
<sequence>MGLKYCFLIVLLSRASASDDDEEEPILATPGYDMVGTVGKEIVLECQLSPRKVAADIVVQWFRSSRERPVHLYRDGRDQLQRQDPDYFQRTSLFTASFTAGKMSLLLKNLTVKDEGTYYCSVNQFNKTLTSPVTLKIGAVGQQPFIKLIDLSSEDVLLKCVSERWHPKPSVEWFDEQTNKLPLLTDAPRVERSDEGFYRVERIIRLKKDAHHKVVCVINNQLLRSEKHVAFQLSDQFQYSINDRKDDGNFKTAFIVVLIGGLATVIALALLLWRSHIRQKKLLKQCKSILRSDSVVVSSYTPHN</sequence>
<feature type="chain" id="PRO_5044739558" evidence="11">
    <location>
        <begin position="18"/>
        <end position="304"/>
    </location>
</feature>
<dbReference type="InterPro" id="IPR053896">
    <property type="entry name" value="BTN3A2-like_Ig-C"/>
</dbReference>
<evidence type="ECO:0000313" key="13">
    <source>
        <dbReference type="EMBL" id="AFP00349.1"/>
    </source>
</evidence>
<evidence type="ECO:0000259" key="12">
    <source>
        <dbReference type="PROSITE" id="PS50835"/>
    </source>
</evidence>
<dbReference type="PANTHER" id="PTHR24100">
    <property type="entry name" value="BUTYROPHILIN"/>
    <property type="match status" value="1"/>
</dbReference>
<evidence type="ECO:0000313" key="15">
    <source>
        <dbReference type="Proteomes" id="UP000314986"/>
    </source>
</evidence>
<dbReference type="SUPFAM" id="SSF48726">
    <property type="entry name" value="Immunoglobulin"/>
    <property type="match status" value="2"/>
</dbReference>
<evidence type="ECO:0000256" key="4">
    <source>
        <dbReference type="ARBA" id="ARBA00022989"/>
    </source>
</evidence>
<dbReference type="Pfam" id="PF07686">
    <property type="entry name" value="V-set"/>
    <property type="match status" value="1"/>
</dbReference>
<comment type="similarity">
    <text evidence="9">Belongs to the SKINT family.</text>
</comment>
<feature type="signal peptide" evidence="11">
    <location>
        <begin position="1"/>
        <end position="17"/>
    </location>
</feature>
<dbReference type="GeneTree" id="ENSGT01050000244843"/>
<evidence type="ECO:0000256" key="7">
    <source>
        <dbReference type="ARBA" id="ARBA00023180"/>
    </source>
</evidence>
<dbReference type="SMART" id="SM00409">
    <property type="entry name" value="IG"/>
    <property type="match status" value="1"/>
</dbReference>
<keyword evidence="8" id="KW-0393">Immunoglobulin domain</keyword>
<evidence type="ECO:0000256" key="2">
    <source>
        <dbReference type="ARBA" id="ARBA00022692"/>
    </source>
</evidence>
<dbReference type="OMA" id="IQCESAG"/>
<dbReference type="Gene3D" id="2.60.40.10">
    <property type="entry name" value="Immunoglobulins"/>
    <property type="match status" value="2"/>
</dbReference>
<dbReference type="PROSITE" id="PS50835">
    <property type="entry name" value="IG_LIKE"/>
    <property type="match status" value="1"/>
</dbReference>
<keyword evidence="7" id="KW-0325">Glycoprotein</keyword>
<evidence type="ECO:0000256" key="1">
    <source>
        <dbReference type="ARBA" id="ARBA00004370"/>
    </source>
</evidence>
<dbReference type="GO" id="GO:1903037">
    <property type="term" value="P:regulation of leukocyte cell-cell adhesion"/>
    <property type="evidence" value="ECO:0007669"/>
    <property type="project" value="UniProtKB-ARBA"/>
</dbReference>
<keyword evidence="15" id="KW-1185">Reference proteome</keyword>
<dbReference type="EMBL" id="JW867831">
    <property type="protein sequence ID" value="AFP00349.1"/>
    <property type="molecule type" value="mRNA"/>
</dbReference>
<evidence type="ECO:0000256" key="9">
    <source>
        <dbReference type="ARBA" id="ARBA00038221"/>
    </source>
</evidence>
<dbReference type="Proteomes" id="UP000314986">
    <property type="component" value="Unassembled WGS sequence"/>
</dbReference>
<dbReference type="InterPro" id="IPR013783">
    <property type="entry name" value="Ig-like_fold"/>
</dbReference>
<keyword evidence="3 11" id="KW-0732">Signal</keyword>
<dbReference type="FunFam" id="2.60.40.10:FF:000088">
    <property type="entry name" value="Butyrophilin subfamily 1 member A1"/>
    <property type="match status" value="1"/>
</dbReference>
<dbReference type="SMART" id="SM00406">
    <property type="entry name" value="IGv"/>
    <property type="match status" value="1"/>
</dbReference>
<proteinExistence type="evidence at transcript level"/>
<dbReference type="AlphaFoldDB" id="V9KQI3"/>
<reference evidence="13 15" key="3">
    <citation type="journal article" date="2014" name="Nature">
        <title>Elephant shark genome provides unique insights into gnathostome evolution.</title>
        <authorList>
            <consortium name="International Elephant Shark Genome Sequencing Consortium"/>
            <person name="Venkatesh B."/>
            <person name="Lee A.P."/>
            <person name="Ravi V."/>
            <person name="Maurya A.K."/>
            <person name="Lian M.M."/>
            <person name="Swann J.B."/>
            <person name="Ohta Y."/>
            <person name="Flajnik M.F."/>
            <person name="Sutoh Y."/>
            <person name="Kasahara M."/>
            <person name="Hoon S."/>
            <person name="Gangu V."/>
            <person name="Roy S.W."/>
            <person name="Irimia M."/>
            <person name="Korzh V."/>
            <person name="Kondrychyn I."/>
            <person name="Lim Z.W."/>
            <person name="Tay B.H."/>
            <person name="Tohari S."/>
            <person name="Kong K.W."/>
            <person name="Ho S."/>
            <person name="Lorente-Galdos B."/>
            <person name="Quilez J."/>
            <person name="Marques-Bonet T."/>
            <person name="Raney B.J."/>
            <person name="Ingham P.W."/>
            <person name="Tay A."/>
            <person name="Hillier L.W."/>
            <person name="Minx P."/>
            <person name="Boehm T."/>
            <person name="Wilson R.K."/>
            <person name="Brenner S."/>
            <person name="Warren W.C."/>
        </authorList>
    </citation>
    <scope>NUCLEOTIDE SEQUENCE</scope>
    <source>
        <tissue evidence="13">Gills</tissue>
    </source>
</reference>
<name>V9KQI3_CALMI</name>
<feature type="domain" description="Ig-like" evidence="12">
    <location>
        <begin position="25"/>
        <end position="130"/>
    </location>
</feature>
<dbReference type="Pfam" id="PF22705">
    <property type="entry name" value="C2-set_3"/>
    <property type="match status" value="1"/>
</dbReference>
<dbReference type="GO" id="GO:0005102">
    <property type="term" value="F:signaling receptor binding"/>
    <property type="evidence" value="ECO:0007669"/>
    <property type="project" value="TreeGrafter"/>
</dbReference>
<evidence type="ECO:0000256" key="8">
    <source>
        <dbReference type="ARBA" id="ARBA00023319"/>
    </source>
</evidence>